<dbReference type="PANTHER" id="PTHR40094:SF1">
    <property type="entry name" value="UBIQUITIN DOMAIN-CONTAINING PROTEIN"/>
    <property type="match status" value="1"/>
</dbReference>
<dbReference type="SMART" id="SM01359">
    <property type="entry name" value="A2M_N_2"/>
    <property type="match status" value="1"/>
</dbReference>
<evidence type="ECO:0000259" key="3">
    <source>
        <dbReference type="SMART" id="SM01359"/>
    </source>
</evidence>
<feature type="compositionally biased region" description="Polar residues" evidence="2">
    <location>
        <begin position="224"/>
        <end position="240"/>
    </location>
</feature>
<dbReference type="PANTHER" id="PTHR40094">
    <property type="entry name" value="ALPHA-2-MACROGLOBULIN HOMOLOG"/>
    <property type="match status" value="1"/>
</dbReference>
<dbReference type="Pfam" id="PF01835">
    <property type="entry name" value="MG2"/>
    <property type="match status" value="1"/>
</dbReference>
<dbReference type="InterPro" id="IPR008930">
    <property type="entry name" value="Terpenoid_cyclase/PrenylTrfase"/>
</dbReference>
<dbReference type="Pfam" id="PF00207">
    <property type="entry name" value="A2M"/>
    <property type="match status" value="1"/>
</dbReference>
<evidence type="ECO:0000313" key="6">
    <source>
        <dbReference type="Proteomes" id="UP000253940"/>
    </source>
</evidence>
<dbReference type="GO" id="GO:0004866">
    <property type="term" value="F:endopeptidase inhibitor activity"/>
    <property type="evidence" value="ECO:0007669"/>
    <property type="project" value="InterPro"/>
</dbReference>
<feature type="region of interest" description="Disordered" evidence="2">
    <location>
        <begin position="221"/>
        <end position="246"/>
    </location>
</feature>
<dbReference type="Gene3D" id="2.60.40.10">
    <property type="entry name" value="Immunoglobulins"/>
    <property type="match status" value="1"/>
</dbReference>
<dbReference type="Pfam" id="PF07703">
    <property type="entry name" value="A2M_BRD"/>
    <property type="match status" value="1"/>
</dbReference>
<dbReference type="SUPFAM" id="SSF48239">
    <property type="entry name" value="Terpenoid cyclases/Protein prenyltransferases"/>
    <property type="match status" value="1"/>
</dbReference>
<reference evidence="5 6" key="1">
    <citation type="submission" date="2018-07" db="EMBL/GenBank/DDBJ databases">
        <title>Genome sequencing of Moraxellaceae gen. HYN0046.</title>
        <authorList>
            <person name="Kim M."/>
            <person name="Yi H."/>
        </authorList>
    </citation>
    <scope>NUCLEOTIDE SEQUENCE [LARGE SCALE GENOMIC DNA]</scope>
    <source>
        <strain evidence="5 6">HYN0046</strain>
    </source>
</reference>
<dbReference type="OrthoDB" id="9767116at2"/>
<dbReference type="Gene3D" id="2.20.130.20">
    <property type="match status" value="1"/>
</dbReference>
<protein>
    <submittedName>
        <fullName evidence="5">Alpha-2-macroglobulin family protein</fullName>
    </submittedName>
</protein>
<proteinExistence type="inferred from homology"/>
<dbReference type="InterPro" id="IPR001599">
    <property type="entry name" value="Macroglobln_a2"/>
</dbReference>
<dbReference type="KEGG" id="mbah:HYN46_16100"/>
<organism evidence="5 6">
    <name type="scientific">Aquirhabdus parva</name>
    <dbReference type="NCBI Taxonomy" id="2283318"/>
    <lineage>
        <taxon>Bacteria</taxon>
        <taxon>Pseudomonadati</taxon>
        <taxon>Pseudomonadota</taxon>
        <taxon>Gammaproteobacteria</taxon>
        <taxon>Moraxellales</taxon>
        <taxon>Moraxellaceae</taxon>
        <taxon>Aquirhabdus</taxon>
    </lineage>
</organism>
<dbReference type="InterPro" id="IPR051802">
    <property type="entry name" value="YfhM-like"/>
</dbReference>
<evidence type="ECO:0000256" key="2">
    <source>
        <dbReference type="SAM" id="MobiDB-lite"/>
    </source>
</evidence>
<feature type="domain" description="Alpha-2-macroglobulin bait region" evidence="3">
    <location>
        <begin position="694"/>
        <end position="840"/>
    </location>
</feature>
<accession>A0A345PAB5</accession>
<evidence type="ECO:0000259" key="4">
    <source>
        <dbReference type="SMART" id="SM01360"/>
    </source>
</evidence>
<dbReference type="EMBL" id="CP031222">
    <property type="protein sequence ID" value="AXI04224.1"/>
    <property type="molecule type" value="Genomic_DNA"/>
</dbReference>
<keyword evidence="6" id="KW-1185">Reference proteome</keyword>
<sequence>MAASSTKSKFPRPVSLGIFKSGLMVMGLKEIGATVIFGLLVMLLGLQVLHAEDLPDDSANAGFFILSDRSFSPNEQAQVRLEMQDVQAVNDKAGVEVAVYQVPNPIGFLQAQTNLHRINVKAVPKQAGLWNSVVAVWDKVARSARLLWRAIFSEDARRGTVEVAPDLHQRADLMTGHSMQAESAYKPLAGFTPISRFRYPVQFAKDITPADAQLTGANIEGNIEFNSDSPNNASSSTGSASDAPKPAPLSNGNVYVPLGKLAPGLYVVEAMLGQQRAVTMVFVGNTVAVSKIASSELTVWTVNRATGAPVADVNVHWNDGTADLTAGKTTAQGWVQLQHASPEKTYVYAQDPQGGVLISENFYYDSEIYNTKLFATTDRPLYHAGDTVQIKVVGREFVNARESKALTSAPIQINVLDPNGMPVASQSMTFEGQTGGNAAVRLPAGSASGGYEIQLTYLGEVYSAAFRVADFQKPHFEINLSVDKDQLKTKQAIPAVVQLRYPDGKPVKNARVDLDVKAQALSMVEGDLGYGGLFPIKLTTQQYQTDSNGNVKISLPEVKQPSRYVVSVLATDGAAYRVRHTQELLIERALATWQLDTPVRFSAVHQPVNVSIHQVTAAGPTGQAVVNVKPVRWKLVRLEDNSEQTGDLSGNSFTVKPDKSGSYVISLLAADGSILGATSHWVSGADLKVPTGHIEIVWDKNRYQVGDSASGLITFSEPVDQALITLERDKVEGLSLLKTPAGWLKTEQLSPQQWRISVPVTEQFAPNLTLSVAYVKQDQFVFENAGLVVASKSVEISLTADKTQYAPGEVVKLNVQTRVQGQPVPASVSLGVVDEMIYVLQPEIAPDIHDFFYHPRRNNVRTQYSPSFIGYDLSSNQLDQPASTHSTHERAIKVLERPRRDEVDTAYWAPQLTTNAQGQAQVTFTMPDVLTRWRVTARAMTSDGIVGQNTTHILSNKDVYLKWTSPRWLRADDQSTGNLAIFNQTNQVQKAQLVMQGALTNSQDVTLQPGINFIEVPRQGQQSGALTLSLNQQGQVRDRLLVNLSTRANGRLTHFDRLVSPVNNQLTLGLPADATNVSLRWIDSSRAGFYRVMDNLIDQPYGCVEQTASRMIPLALVYQSLSADDPRKSEIARQLYTQRIRLASMAGDEAKFGWWGRSMAADPFLTTYAYYADWRTAQVLGINLPADHWQRLLDVYSSDGVKQPFWQRALMLDWMRQIGLPVGSMASALATQEVNGAALGEARYGARDSLILSDNSGQTQDLAVLLTSRVLKATSQSGSAEFSSKVVEATARMQAKPTLLGSALLLSLGQGDGKTANALLAEASSEYATIDRAVMLTWLEQSLASGAAAETPATLASPWTLQTTRTGGKVYQWPSASLVKTATPPAPLPTILTSSSNAVLSYDSAQHGSVSTLPATLTHQLYLLKSQSDGSFEAEEVGPKDTIHTDSLYLDTYTLTPKQALHYMVIDAPLPAGAQIEPGTWGIKIKDRDELPRANFQEMTGGYAVPLGQVTDATTVQHLLRFSQRGQYVLPAARAYNMYRPDAQVLESAARNRVTVE</sequence>
<dbReference type="InterPro" id="IPR011625">
    <property type="entry name" value="A2M_N_BRD"/>
</dbReference>
<dbReference type="Pfam" id="PF17973">
    <property type="entry name" value="bMG10"/>
    <property type="match status" value="1"/>
</dbReference>
<dbReference type="Gene3D" id="2.60.40.1930">
    <property type="match status" value="1"/>
</dbReference>
<dbReference type="InterPro" id="IPR002890">
    <property type="entry name" value="MG2"/>
</dbReference>
<evidence type="ECO:0000256" key="1">
    <source>
        <dbReference type="ARBA" id="ARBA00010556"/>
    </source>
</evidence>
<dbReference type="SMART" id="SM01360">
    <property type="entry name" value="A2M"/>
    <property type="match status" value="1"/>
</dbReference>
<dbReference type="InterPro" id="IPR047565">
    <property type="entry name" value="Alpha-macroglob_thiol-ester_cl"/>
</dbReference>
<dbReference type="InterPro" id="IPR041246">
    <property type="entry name" value="Bact_MG10"/>
</dbReference>
<feature type="domain" description="Alpha-2-macroglobulin" evidence="4">
    <location>
        <begin position="905"/>
        <end position="995"/>
    </location>
</feature>
<dbReference type="Gene3D" id="1.50.10.20">
    <property type="match status" value="1"/>
</dbReference>
<evidence type="ECO:0000313" key="5">
    <source>
        <dbReference type="EMBL" id="AXI04224.1"/>
    </source>
</evidence>
<dbReference type="Proteomes" id="UP000253940">
    <property type="component" value="Chromosome"/>
</dbReference>
<gene>
    <name evidence="5" type="ORF">HYN46_16100</name>
</gene>
<comment type="similarity">
    <text evidence="1">Belongs to the protease inhibitor I39 (alpha-2-macroglobulin) family. Bacterial alpha-2-macroglobulin subfamily.</text>
</comment>
<dbReference type="InterPro" id="IPR013783">
    <property type="entry name" value="Ig-like_fold"/>
</dbReference>
<dbReference type="SMART" id="SM01419">
    <property type="entry name" value="Thiol-ester_cl"/>
    <property type="match status" value="1"/>
</dbReference>
<name>A0A345PAB5_9GAMM</name>
<dbReference type="RefSeq" id="WP_114900332.1">
    <property type="nucleotide sequence ID" value="NZ_CP031222.1"/>
</dbReference>